<feature type="compositionally biased region" description="Polar residues" evidence="1">
    <location>
        <begin position="1"/>
        <end position="10"/>
    </location>
</feature>
<keyword evidence="3" id="KW-1185">Reference proteome</keyword>
<dbReference type="OrthoDB" id="1731207at2759"/>
<dbReference type="EMBL" id="QJKJ01011175">
    <property type="protein sequence ID" value="RDX71849.1"/>
    <property type="molecule type" value="Genomic_DNA"/>
</dbReference>
<evidence type="ECO:0000313" key="3">
    <source>
        <dbReference type="Proteomes" id="UP000257109"/>
    </source>
</evidence>
<sequence>MKKDTQSINANLEALSREKEEEKGPTMHESEDRYDEGHLSIHSVSSRSHKSEIHYRHKRPRKEPRREEIDGIKCKIPPFLGESKPNSYLDWEMKVEKIFECFDFNERMRIKLVTLEFSGYALDRCNQLRDLRLTFFPLVEKFFPNQSHHNSR</sequence>
<feature type="region of interest" description="Disordered" evidence="1">
    <location>
        <begin position="1"/>
        <end position="68"/>
    </location>
</feature>
<feature type="compositionally biased region" description="Basic and acidic residues" evidence="1">
    <location>
        <begin position="15"/>
        <end position="39"/>
    </location>
</feature>
<gene>
    <name evidence="2" type="ORF">CR513_48746</name>
</gene>
<name>A0A371F0N8_MUCPR</name>
<organism evidence="2 3">
    <name type="scientific">Mucuna pruriens</name>
    <name type="common">Velvet bean</name>
    <name type="synonym">Dolichos pruriens</name>
    <dbReference type="NCBI Taxonomy" id="157652"/>
    <lineage>
        <taxon>Eukaryota</taxon>
        <taxon>Viridiplantae</taxon>
        <taxon>Streptophyta</taxon>
        <taxon>Embryophyta</taxon>
        <taxon>Tracheophyta</taxon>
        <taxon>Spermatophyta</taxon>
        <taxon>Magnoliopsida</taxon>
        <taxon>eudicotyledons</taxon>
        <taxon>Gunneridae</taxon>
        <taxon>Pentapetalae</taxon>
        <taxon>rosids</taxon>
        <taxon>fabids</taxon>
        <taxon>Fabales</taxon>
        <taxon>Fabaceae</taxon>
        <taxon>Papilionoideae</taxon>
        <taxon>50 kb inversion clade</taxon>
        <taxon>NPAAA clade</taxon>
        <taxon>indigoferoid/millettioid clade</taxon>
        <taxon>Phaseoleae</taxon>
        <taxon>Mucuna</taxon>
    </lineage>
</organism>
<protein>
    <submittedName>
        <fullName evidence="2">Uncharacterized protein</fullName>
    </submittedName>
</protein>
<comment type="caution">
    <text evidence="2">The sequence shown here is derived from an EMBL/GenBank/DDBJ whole genome shotgun (WGS) entry which is preliminary data.</text>
</comment>
<proteinExistence type="predicted"/>
<evidence type="ECO:0000256" key="1">
    <source>
        <dbReference type="SAM" id="MobiDB-lite"/>
    </source>
</evidence>
<dbReference type="AlphaFoldDB" id="A0A371F0N8"/>
<evidence type="ECO:0000313" key="2">
    <source>
        <dbReference type="EMBL" id="RDX71849.1"/>
    </source>
</evidence>
<accession>A0A371F0N8</accession>
<dbReference type="Proteomes" id="UP000257109">
    <property type="component" value="Unassembled WGS sequence"/>
</dbReference>
<feature type="non-terminal residue" evidence="2">
    <location>
        <position position="1"/>
    </location>
</feature>
<reference evidence="2" key="1">
    <citation type="submission" date="2018-05" db="EMBL/GenBank/DDBJ databases">
        <title>Draft genome of Mucuna pruriens seed.</title>
        <authorList>
            <person name="Nnadi N.E."/>
            <person name="Vos R."/>
            <person name="Hasami M.H."/>
            <person name="Devisetty U.K."/>
            <person name="Aguiy J.C."/>
        </authorList>
    </citation>
    <scope>NUCLEOTIDE SEQUENCE [LARGE SCALE GENOMIC DNA]</scope>
    <source>
        <strain evidence="2">JCA_2017</strain>
    </source>
</reference>